<proteinExistence type="inferred from homology"/>
<keyword evidence="2" id="KW-0805">Transcription regulation</keyword>
<comment type="similarity">
    <text evidence="1">Belongs to the sigma-70 factor family. ECF subfamily.</text>
</comment>
<evidence type="ECO:0000256" key="3">
    <source>
        <dbReference type="ARBA" id="ARBA00023082"/>
    </source>
</evidence>
<dbReference type="PANTHER" id="PTHR43133">
    <property type="entry name" value="RNA POLYMERASE ECF-TYPE SIGMA FACTO"/>
    <property type="match status" value="1"/>
</dbReference>
<dbReference type="EMBL" id="WAEL01000007">
    <property type="protein sequence ID" value="NID12256.1"/>
    <property type="molecule type" value="Genomic_DNA"/>
</dbReference>
<dbReference type="InterPro" id="IPR014284">
    <property type="entry name" value="RNA_pol_sigma-70_dom"/>
</dbReference>
<dbReference type="NCBIfam" id="TIGR02937">
    <property type="entry name" value="sigma70-ECF"/>
    <property type="match status" value="1"/>
</dbReference>
<feature type="domain" description="RNA polymerase sigma-70 region 2" evidence="5">
    <location>
        <begin position="25"/>
        <end position="92"/>
    </location>
</feature>
<dbReference type="Pfam" id="PF08281">
    <property type="entry name" value="Sigma70_r4_2"/>
    <property type="match status" value="1"/>
</dbReference>
<dbReference type="InterPro" id="IPR039425">
    <property type="entry name" value="RNA_pol_sigma-70-like"/>
</dbReference>
<dbReference type="InterPro" id="IPR013325">
    <property type="entry name" value="RNA_pol_sigma_r2"/>
</dbReference>
<dbReference type="CDD" id="cd06171">
    <property type="entry name" value="Sigma70_r4"/>
    <property type="match status" value="1"/>
</dbReference>
<dbReference type="Pfam" id="PF04542">
    <property type="entry name" value="Sigma70_r2"/>
    <property type="match status" value="1"/>
</dbReference>
<sequence>MPDLPDLLLLLSAIGQGDENAFRQFYERTKGRVYNTALGYVRNREDAEEITQDVYVELYRSLGTFNREATVTTWLYRITVNKSLDFLRHTQRQKRFAFLTSLFNLQTGAIEHDPTDPVHPGLLLENQENASILSRAIDKLAEKQKTAYILTRVEGLSNVETAAIMAISVGAVESLLQRATDNLKKQLGSWYKSARP</sequence>
<name>A0ABX0QJE4_9BACT</name>
<dbReference type="SUPFAM" id="SSF88659">
    <property type="entry name" value="Sigma3 and sigma4 domains of RNA polymerase sigma factors"/>
    <property type="match status" value="1"/>
</dbReference>
<evidence type="ECO:0000259" key="5">
    <source>
        <dbReference type="Pfam" id="PF04542"/>
    </source>
</evidence>
<dbReference type="Gene3D" id="1.10.1740.10">
    <property type="match status" value="1"/>
</dbReference>
<reference evidence="8" key="1">
    <citation type="submission" date="2019-09" db="EMBL/GenBank/DDBJ databases">
        <authorList>
            <person name="Jung D.-H."/>
        </authorList>
    </citation>
    <scope>NUCLEOTIDE SEQUENCE [LARGE SCALE GENOMIC DNA]</scope>
    <source>
        <strain evidence="8">JA-25</strain>
    </source>
</reference>
<keyword evidence="8" id="KW-1185">Reference proteome</keyword>
<dbReference type="SUPFAM" id="SSF88946">
    <property type="entry name" value="Sigma2 domain of RNA polymerase sigma factors"/>
    <property type="match status" value="1"/>
</dbReference>
<organism evidence="7 8">
    <name type="scientific">Fibrivirga algicola</name>
    <dbReference type="NCBI Taxonomy" id="2950420"/>
    <lineage>
        <taxon>Bacteria</taxon>
        <taxon>Pseudomonadati</taxon>
        <taxon>Bacteroidota</taxon>
        <taxon>Cytophagia</taxon>
        <taxon>Cytophagales</taxon>
        <taxon>Spirosomataceae</taxon>
        <taxon>Fibrivirga</taxon>
    </lineage>
</organism>
<dbReference type="RefSeq" id="WP_166693095.1">
    <property type="nucleotide sequence ID" value="NZ_WAEL01000007.1"/>
</dbReference>
<accession>A0ABX0QJE4</accession>
<dbReference type="InterPro" id="IPR007627">
    <property type="entry name" value="RNA_pol_sigma70_r2"/>
</dbReference>
<dbReference type="PANTHER" id="PTHR43133:SF46">
    <property type="entry name" value="RNA POLYMERASE SIGMA-70 FACTOR ECF SUBFAMILY"/>
    <property type="match status" value="1"/>
</dbReference>
<feature type="domain" description="RNA polymerase sigma factor 70 region 4 type 2" evidence="6">
    <location>
        <begin position="132"/>
        <end position="179"/>
    </location>
</feature>
<dbReference type="Proteomes" id="UP000606008">
    <property type="component" value="Unassembled WGS sequence"/>
</dbReference>
<dbReference type="InterPro" id="IPR013249">
    <property type="entry name" value="RNA_pol_sigma70_r4_t2"/>
</dbReference>
<evidence type="ECO:0000259" key="6">
    <source>
        <dbReference type="Pfam" id="PF08281"/>
    </source>
</evidence>
<evidence type="ECO:0000256" key="1">
    <source>
        <dbReference type="ARBA" id="ARBA00010641"/>
    </source>
</evidence>
<dbReference type="InterPro" id="IPR013324">
    <property type="entry name" value="RNA_pol_sigma_r3/r4-like"/>
</dbReference>
<keyword evidence="4" id="KW-0804">Transcription</keyword>
<comment type="caution">
    <text evidence="7">The sequence shown here is derived from an EMBL/GenBank/DDBJ whole genome shotgun (WGS) entry which is preliminary data.</text>
</comment>
<protein>
    <submittedName>
        <fullName evidence="7">RNA polymerase sigma factor</fullName>
    </submittedName>
</protein>
<keyword evidence="3" id="KW-0731">Sigma factor</keyword>
<gene>
    <name evidence="7" type="ORF">F7231_18930</name>
</gene>
<reference evidence="8" key="2">
    <citation type="submission" date="2023-07" db="EMBL/GenBank/DDBJ databases">
        <authorList>
            <person name="Jung D.-H."/>
        </authorList>
    </citation>
    <scope>NUCLEOTIDE SEQUENCE [LARGE SCALE GENOMIC DNA]</scope>
    <source>
        <strain evidence="8">JA-25</strain>
    </source>
</reference>
<evidence type="ECO:0000313" key="7">
    <source>
        <dbReference type="EMBL" id="NID12256.1"/>
    </source>
</evidence>
<dbReference type="InterPro" id="IPR036388">
    <property type="entry name" value="WH-like_DNA-bd_sf"/>
</dbReference>
<evidence type="ECO:0000256" key="4">
    <source>
        <dbReference type="ARBA" id="ARBA00023163"/>
    </source>
</evidence>
<dbReference type="Gene3D" id="1.10.10.10">
    <property type="entry name" value="Winged helix-like DNA-binding domain superfamily/Winged helix DNA-binding domain"/>
    <property type="match status" value="1"/>
</dbReference>
<evidence type="ECO:0000256" key="2">
    <source>
        <dbReference type="ARBA" id="ARBA00023015"/>
    </source>
</evidence>
<evidence type="ECO:0000313" key="8">
    <source>
        <dbReference type="Proteomes" id="UP000606008"/>
    </source>
</evidence>